<keyword evidence="1" id="KW-0997">Cell inner membrane</keyword>
<sequence>MVKPLVSVVTVVFNGVDCIEGTIKSVLEQNCPAGWIEYLVVDGGSSDGTLGVLDKYPGLRYISASDKGIYDAMNKGIALSSGKWIVFMNAGDIFYSNSTVRDLFSGNDFEGVDVVYGDCVVDYAGVLKYRKAGQVEDLWKGSRFSHQSAFIESSRHKKNTYNITNRIAGDFEFFYNLYISGGTFHKVDNALSIVTAGGLSDVKRIDSIVSQWNVVKKSNFVNLIFIKIICWELVKSVIKKVVRRKKAV</sequence>
<gene>
    <name evidence="3" type="ORF">SAMN05216206_0241</name>
</gene>
<protein>
    <submittedName>
        <fullName evidence="3">Glycosyl transferase family 2</fullName>
    </submittedName>
</protein>
<dbReference type="Proteomes" id="UP000243606">
    <property type="component" value="Unassembled WGS sequence"/>
</dbReference>
<dbReference type="PANTHER" id="PTHR22916:SF67">
    <property type="entry name" value="COLANIC ACID BIOSYNTHESIS GLYCOSYL TRANSFERASE WCAE-RELATED"/>
    <property type="match status" value="1"/>
</dbReference>
<proteinExistence type="predicted"/>
<dbReference type="InterPro" id="IPR001173">
    <property type="entry name" value="Glyco_trans_2-like"/>
</dbReference>
<keyword evidence="3" id="KW-0808">Transferase</keyword>
<keyword evidence="1" id="KW-1003">Cell membrane</keyword>
<evidence type="ECO:0000256" key="1">
    <source>
        <dbReference type="ARBA" id="ARBA00022519"/>
    </source>
</evidence>
<keyword evidence="1" id="KW-0472">Membrane</keyword>
<evidence type="ECO:0000313" key="3">
    <source>
        <dbReference type="EMBL" id="SFH78181.1"/>
    </source>
</evidence>
<dbReference type="Pfam" id="PF00535">
    <property type="entry name" value="Glycos_transf_2"/>
    <property type="match status" value="1"/>
</dbReference>
<dbReference type="SUPFAM" id="SSF53448">
    <property type="entry name" value="Nucleotide-diphospho-sugar transferases"/>
    <property type="match status" value="1"/>
</dbReference>
<keyword evidence="4" id="KW-1185">Reference proteome</keyword>
<dbReference type="InterPro" id="IPR029044">
    <property type="entry name" value="Nucleotide-diphossugar_trans"/>
</dbReference>
<accession>A0A1I3CVB9</accession>
<name>A0A1I3CVB9_9PSED</name>
<dbReference type="Gene3D" id="3.90.550.10">
    <property type="entry name" value="Spore Coat Polysaccharide Biosynthesis Protein SpsA, Chain A"/>
    <property type="match status" value="1"/>
</dbReference>
<dbReference type="AlphaFoldDB" id="A0A1I3CVB9"/>
<dbReference type="RefSeq" id="WP_167376704.1">
    <property type="nucleotide sequence ID" value="NZ_FOQL01000001.1"/>
</dbReference>
<dbReference type="EMBL" id="FOQL01000001">
    <property type="protein sequence ID" value="SFH78181.1"/>
    <property type="molecule type" value="Genomic_DNA"/>
</dbReference>
<dbReference type="CDD" id="cd06433">
    <property type="entry name" value="GT_2_WfgS_like"/>
    <property type="match status" value="1"/>
</dbReference>
<dbReference type="STRING" id="425504.SAMN05216206_0241"/>
<dbReference type="GO" id="GO:0016758">
    <property type="term" value="F:hexosyltransferase activity"/>
    <property type="evidence" value="ECO:0007669"/>
    <property type="project" value="UniProtKB-ARBA"/>
</dbReference>
<evidence type="ECO:0000259" key="2">
    <source>
        <dbReference type="Pfam" id="PF00535"/>
    </source>
</evidence>
<organism evidence="3 4">
    <name type="scientific">Pseudomonas guineae</name>
    <dbReference type="NCBI Taxonomy" id="425504"/>
    <lineage>
        <taxon>Bacteria</taxon>
        <taxon>Pseudomonadati</taxon>
        <taxon>Pseudomonadota</taxon>
        <taxon>Gammaproteobacteria</taxon>
        <taxon>Pseudomonadales</taxon>
        <taxon>Pseudomonadaceae</taxon>
        <taxon>Pseudomonas</taxon>
    </lineage>
</organism>
<dbReference type="PANTHER" id="PTHR22916">
    <property type="entry name" value="GLYCOSYLTRANSFERASE"/>
    <property type="match status" value="1"/>
</dbReference>
<evidence type="ECO:0000313" key="4">
    <source>
        <dbReference type="Proteomes" id="UP000243606"/>
    </source>
</evidence>
<reference evidence="4" key="1">
    <citation type="submission" date="2016-10" db="EMBL/GenBank/DDBJ databases">
        <authorList>
            <person name="Varghese N."/>
            <person name="Submissions S."/>
        </authorList>
    </citation>
    <scope>NUCLEOTIDE SEQUENCE [LARGE SCALE GENOMIC DNA]</scope>
    <source>
        <strain evidence="4">LMG 24016</strain>
    </source>
</reference>
<feature type="domain" description="Glycosyltransferase 2-like" evidence="2">
    <location>
        <begin position="7"/>
        <end position="150"/>
    </location>
</feature>